<dbReference type="SUPFAM" id="SSF53383">
    <property type="entry name" value="PLP-dependent transferases"/>
    <property type="match status" value="1"/>
</dbReference>
<comment type="cofactor">
    <cofactor evidence="1">
        <name>pyridoxal 5'-phosphate</name>
        <dbReference type="ChEBI" id="CHEBI:597326"/>
    </cofactor>
</comment>
<organism evidence="3">
    <name type="scientific">marine metagenome</name>
    <dbReference type="NCBI Taxonomy" id="408172"/>
    <lineage>
        <taxon>unclassified sequences</taxon>
        <taxon>metagenomes</taxon>
        <taxon>ecological metagenomes</taxon>
    </lineage>
</organism>
<dbReference type="GO" id="GO:0019265">
    <property type="term" value="P:glycine biosynthetic process, by transamination of glyoxylate"/>
    <property type="evidence" value="ECO:0007669"/>
    <property type="project" value="TreeGrafter"/>
</dbReference>
<feature type="non-terminal residue" evidence="3">
    <location>
        <position position="149"/>
    </location>
</feature>
<evidence type="ECO:0000313" key="3">
    <source>
        <dbReference type="EMBL" id="SVB52585.1"/>
    </source>
</evidence>
<dbReference type="GO" id="GO:0004760">
    <property type="term" value="F:L-serine-pyruvate transaminase activity"/>
    <property type="evidence" value="ECO:0007669"/>
    <property type="project" value="TreeGrafter"/>
</dbReference>
<dbReference type="InterPro" id="IPR015421">
    <property type="entry name" value="PyrdxlP-dep_Trfase_major"/>
</dbReference>
<reference evidence="3" key="1">
    <citation type="submission" date="2018-05" db="EMBL/GenBank/DDBJ databases">
        <authorList>
            <person name="Lanie J.A."/>
            <person name="Ng W.-L."/>
            <person name="Kazmierczak K.M."/>
            <person name="Andrzejewski T.M."/>
            <person name="Davidsen T.M."/>
            <person name="Wayne K.J."/>
            <person name="Tettelin H."/>
            <person name="Glass J.I."/>
            <person name="Rusch D."/>
            <person name="Podicherti R."/>
            <person name="Tsui H.-C.T."/>
            <person name="Winkler M.E."/>
        </authorList>
    </citation>
    <scope>NUCLEOTIDE SEQUENCE</scope>
</reference>
<evidence type="ECO:0000256" key="1">
    <source>
        <dbReference type="ARBA" id="ARBA00001933"/>
    </source>
</evidence>
<keyword evidence="2" id="KW-0663">Pyridoxal phosphate</keyword>
<dbReference type="PANTHER" id="PTHR21152:SF40">
    <property type="entry name" value="ALANINE--GLYOXYLATE AMINOTRANSFERASE"/>
    <property type="match status" value="1"/>
</dbReference>
<dbReference type="AlphaFoldDB" id="A0A382EQE0"/>
<accession>A0A382EQE0</accession>
<proteinExistence type="predicted"/>
<name>A0A382EQE0_9ZZZZ</name>
<dbReference type="InterPro" id="IPR015422">
    <property type="entry name" value="PyrdxlP-dep_Trfase_small"/>
</dbReference>
<dbReference type="PANTHER" id="PTHR21152">
    <property type="entry name" value="AMINOTRANSFERASE CLASS V"/>
    <property type="match status" value="1"/>
</dbReference>
<dbReference type="Gene3D" id="3.90.1150.10">
    <property type="entry name" value="Aspartate Aminotransferase, domain 1"/>
    <property type="match status" value="1"/>
</dbReference>
<dbReference type="GO" id="GO:0005777">
    <property type="term" value="C:peroxisome"/>
    <property type="evidence" value="ECO:0007669"/>
    <property type="project" value="TreeGrafter"/>
</dbReference>
<dbReference type="InterPro" id="IPR015424">
    <property type="entry name" value="PyrdxlP-dep_Trfase"/>
</dbReference>
<evidence type="ECO:0000256" key="2">
    <source>
        <dbReference type="ARBA" id="ARBA00022898"/>
    </source>
</evidence>
<gene>
    <name evidence="3" type="ORF">METZ01_LOCUS205439</name>
</gene>
<dbReference type="GO" id="GO:0008453">
    <property type="term" value="F:alanine-glyoxylate transaminase activity"/>
    <property type="evidence" value="ECO:0007669"/>
    <property type="project" value="TreeGrafter"/>
</dbReference>
<sequence>MPNNTHNSIVSDLNPPPRLLMGPGPINCDPRVLHAMTMPHLGHTDPAFFYYMDEAMELLRRVFETENHWSFLVNGTARSGIEALMISMISPGDRVLVPIFGRFGHLLTEISDRCGGETRTIETNWGQVFDLNQIEDAIKKHRPKLVALV</sequence>
<dbReference type="Gene3D" id="3.40.640.10">
    <property type="entry name" value="Type I PLP-dependent aspartate aminotransferase-like (Major domain)"/>
    <property type="match status" value="1"/>
</dbReference>
<protein>
    <submittedName>
        <fullName evidence="3">Uncharacterized protein</fullName>
    </submittedName>
</protein>
<dbReference type="EMBL" id="UINC01045615">
    <property type="protein sequence ID" value="SVB52585.1"/>
    <property type="molecule type" value="Genomic_DNA"/>
</dbReference>